<organism evidence="2 3">
    <name type="scientific">Colocasia esculenta</name>
    <name type="common">Wild taro</name>
    <name type="synonym">Arum esculentum</name>
    <dbReference type="NCBI Taxonomy" id="4460"/>
    <lineage>
        <taxon>Eukaryota</taxon>
        <taxon>Viridiplantae</taxon>
        <taxon>Streptophyta</taxon>
        <taxon>Embryophyta</taxon>
        <taxon>Tracheophyta</taxon>
        <taxon>Spermatophyta</taxon>
        <taxon>Magnoliopsida</taxon>
        <taxon>Liliopsida</taxon>
        <taxon>Araceae</taxon>
        <taxon>Aroideae</taxon>
        <taxon>Colocasieae</taxon>
        <taxon>Colocasia</taxon>
    </lineage>
</organism>
<comment type="caution">
    <text evidence="2">The sequence shown here is derived from an EMBL/GenBank/DDBJ whole genome shotgun (WGS) entry which is preliminary data.</text>
</comment>
<dbReference type="Proteomes" id="UP000652761">
    <property type="component" value="Unassembled WGS sequence"/>
</dbReference>
<feature type="region of interest" description="Disordered" evidence="1">
    <location>
        <begin position="1"/>
        <end position="46"/>
    </location>
</feature>
<proteinExistence type="predicted"/>
<feature type="compositionally biased region" description="Low complexity" evidence="1">
    <location>
        <begin position="34"/>
        <end position="46"/>
    </location>
</feature>
<evidence type="ECO:0000313" key="2">
    <source>
        <dbReference type="EMBL" id="MQL73691.1"/>
    </source>
</evidence>
<sequence>MGRGSGSRVITVGESSQQRQGGGDGAVVEVPVASSGSPSQCTSPSGSAVDVYFRYISCQTRVIALPGPPDPWAAIAKIGSTAWAEGRVLGSLHSRGTPGGTKLSFIFSPE</sequence>
<evidence type="ECO:0000256" key="1">
    <source>
        <dbReference type="SAM" id="MobiDB-lite"/>
    </source>
</evidence>
<dbReference type="AlphaFoldDB" id="A0A843TRG3"/>
<accession>A0A843TRG3</accession>
<gene>
    <name evidence="2" type="ORF">Taro_006059</name>
</gene>
<name>A0A843TRG3_COLES</name>
<reference evidence="2" key="1">
    <citation type="submission" date="2017-07" db="EMBL/GenBank/DDBJ databases">
        <title>Taro Niue Genome Assembly and Annotation.</title>
        <authorList>
            <person name="Atibalentja N."/>
            <person name="Keating K."/>
            <person name="Fields C.J."/>
        </authorList>
    </citation>
    <scope>NUCLEOTIDE SEQUENCE</scope>
    <source>
        <strain evidence="2">Niue_2</strain>
        <tissue evidence="2">Leaf</tissue>
    </source>
</reference>
<protein>
    <submittedName>
        <fullName evidence="2">Uncharacterized protein</fullName>
    </submittedName>
</protein>
<dbReference type="EMBL" id="NMUH01000177">
    <property type="protein sequence ID" value="MQL73691.1"/>
    <property type="molecule type" value="Genomic_DNA"/>
</dbReference>
<keyword evidence="3" id="KW-1185">Reference proteome</keyword>
<evidence type="ECO:0000313" key="3">
    <source>
        <dbReference type="Proteomes" id="UP000652761"/>
    </source>
</evidence>